<feature type="transmembrane region" description="Helical" evidence="1">
    <location>
        <begin position="307"/>
        <end position="328"/>
    </location>
</feature>
<dbReference type="InterPro" id="IPR050879">
    <property type="entry name" value="Acyltransferase_3"/>
</dbReference>
<gene>
    <name evidence="3" type="ORF">GB401_17090</name>
</gene>
<dbReference type="PANTHER" id="PTHR23028:SF53">
    <property type="entry name" value="ACYL_TRANSF_3 DOMAIN-CONTAINING PROTEIN"/>
    <property type="match status" value="1"/>
</dbReference>
<proteinExistence type="predicted"/>
<keyword evidence="1" id="KW-0812">Transmembrane</keyword>
<feature type="domain" description="Acyltransferase 3" evidence="2">
    <location>
        <begin position="12"/>
        <end position="323"/>
    </location>
</feature>
<reference evidence="3" key="2">
    <citation type="submission" date="2019-10" db="EMBL/GenBank/DDBJ databases">
        <authorList>
            <consortium name="NCBI Pathogen Detection Project"/>
        </authorList>
    </citation>
    <scope>NUCLEOTIDE SEQUENCE</scope>
    <source>
        <strain evidence="3">Salmonella enterica</strain>
    </source>
</reference>
<reference evidence="3" key="1">
    <citation type="journal article" date="2018" name="Genome Biol.">
        <title>SKESA: strategic k-mer extension for scrupulous assemblies.</title>
        <authorList>
            <person name="Souvorov A."/>
            <person name="Agarwala R."/>
            <person name="Lipman D.J."/>
        </authorList>
    </citation>
    <scope>NUCLEOTIDE SEQUENCE</scope>
    <source>
        <strain evidence="3">Salmonella enterica</strain>
    </source>
</reference>
<evidence type="ECO:0000313" key="3">
    <source>
        <dbReference type="EMBL" id="HAB6308737.1"/>
    </source>
</evidence>
<keyword evidence="1" id="KW-0472">Membrane</keyword>
<feature type="transmembrane region" description="Helical" evidence="1">
    <location>
        <begin position="16"/>
        <end position="33"/>
    </location>
</feature>
<dbReference type="EMBL" id="DAAHJA010000009">
    <property type="protein sequence ID" value="HAB6308737.1"/>
    <property type="molecule type" value="Genomic_DNA"/>
</dbReference>
<feature type="transmembrane region" description="Helical" evidence="1">
    <location>
        <begin position="231"/>
        <end position="246"/>
    </location>
</feature>
<feature type="transmembrane region" description="Helical" evidence="1">
    <location>
        <begin position="89"/>
        <end position="108"/>
    </location>
</feature>
<feature type="transmembrane region" description="Helical" evidence="1">
    <location>
        <begin position="45"/>
        <end position="68"/>
    </location>
</feature>
<dbReference type="GO" id="GO:0016747">
    <property type="term" value="F:acyltransferase activity, transferring groups other than amino-acyl groups"/>
    <property type="evidence" value="ECO:0007669"/>
    <property type="project" value="InterPro"/>
</dbReference>
<keyword evidence="1" id="KW-1133">Transmembrane helix</keyword>
<dbReference type="GO" id="GO:0016020">
    <property type="term" value="C:membrane"/>
    <property type="evidence" value="ECO:0007669"/>
    <property type="project" value="TreeGrafter"/>
</dbReference>
<accession>A0A3T2WHX5</accession>
<dbReference type="GO" id="GO:0000271">
    <property type="term" value="P:polysaccharide biosynthetic process"/>
    <property type="evidence" value="ECO:0007669"/>
    <property type="project" value="TreeGrafter"/>
</dbReference>
<feature type="transmembrane region" description="Helical" evidence="1">
    <location>
        <begin position="252"/>
        <end position="272"/>
    </location>
</feature>
<dbReference type="Pfam" id="PF01757">
    <property type="entry name" value="Acyl_transf_3"/>
    <property type="match status" value="1"/>
</dbReference>
<keyword evidence="3" id="KW-0012">Acyltransferase</keyword>
<dbReference type="PANTHER" id="PTHR23028">
    <property type="entry name" value="ACETYLTRANSFERASE"/>
    <property type="match status" value="1"/>
</dbReference>
<evidence type="ECO:0000256" key="1">
    <source>
        <dbReference type="SAM" id="Phobius"/>
    </source>
</evidence>
<feature type="transmembrane region" description="Helical" evidence="1">
    <location>
        <begin position="155"/>
        <end position="174"/>
    </location>
</feature>
<keyword evidence="3" id="KW-0808">Transferase</keyword>
<name>A0A3T2WHX5_SALET</name>
<protein>
    <submittedName>
        <fullName evidence="3">Acyltransferase family protein</fullName>
    </submittedName>
</protein>
<sequence>MYLSEYLKRGNNNLDLARIVLALMVIVGHSAALHPRDGWIDPVSLFFPFTYSGALAVKGFFLVSGILVANSAMDKKDIYSFLSSRFLRIFPGLLFVVVITAFIIGPLFSTLSINEYLRTIEPFKYVAETITMRVNYFLPGVFTGNADGGSVNGSLWTIPYEVSMYCVMIGLFYLSGFNKKIITSASLLIIFSPVFMSNPPMGSTISAEIYPLQSCFFTGVLFAIYKDKLKVNLMLPFIFALLYMSIKNEIMMYISFYISFASFVVVISGFSFIKKIKIKKDISYGVYLWGFPVQQSISYMFNDISTLSHIMLSIAVTIPIAYFSFVFIESPAINLSKKIIKHKSESQAHP</sequence>
<organism evidence="3">
    <name type="scientific">Salmonella enterica subsp. enterica serovar Orion</name>
    <dbReference type="NCBI Taxonomy" id="399586"/>
    <lineage>
        <taxon>Bacteria</taxon>
        <taxon>Pseudomonadati</taxon>
        <taxon>Pseudomonadota</taxon>
        <taxon>Gammaproteobacteria</taxon>
        <taxon>Enterobacterales</taxon>
        <taxon>Enterobacteriaceae</taxon>
        <taxon>Salmonella</taxon>
    </lineage>
</organism>
<evidence type="ECO:0000259" key="2">
    <source>
        <dbReference type="Pfam" id="PF01757"/>
    </source>
</evidence>
<dbReference type="InterPro" id="IPR002656">
    <property type="entry name" value="Acyl_transf_3_dom"/>
</dbReference>
<dbReference type="AlphaFoldDB" id="A0A3T2WHX5"/>
<comment type="caution">
    <text evidence="3">The sequence shown here is derived from an EMBL/GenBank/DDBJ whole genome shotgun (WGS) entry which is preliminary data.</text>
</comment>